<proteinExistence type="predicted"/>
<reference evidence="1" key="1">
    <citation type="journal article" date="2020" name="New Phytol.">
        <title>Comparative genomics reveals dynamic genome evolution in host specialist ectomycorrhizal fungi.</title>
        <authorList>
            <person name="Lofgren L.A."/>
            <person name="Nguyen N.H."/>
            <person name="Vilgalys R."/>
            <person name="Ruytinx J."/>
            <person name="Liao H.L."/>
            <person name="Branco S."/>
            <person name="Kuo A."/>
            <person name="LaButti K."/>
            <person name="Lipzen A."/>
            <person name="Andreopoulos W."/>
            <person name="Pangilinan J."/>
            <person name="Riley R."/>
            <person name="Hundley H."/>
            <person name="Na H."/>
            <person name="Barry K."/>
            <person name="Grigoriev I.V."/>
            <person name="Stajich J.E."/>
            <person name="Kennedy P.G."/>
        </authorList>
    </citation>
    <scope>NUCLEOTIDE SEQUENCE</scope>
    <source>
        <strain evidence="1">MN1</strain>
    </source>
</reference>
<name>A0A9P7DJD4_9AGAM</name>
<comment type="caution">
    <text evidence="1">The sequence shown here is derived from an EMBL/GenBank/DDBJ whole genome shotgun (WGS) entry which is preliminary data.</text>
</comment>
<gene>
    <name evidence="1" type="ORF">BJ212DRAFT_1526349</name>
</gene>
<evidence type="ECO:0000313" key="2">
    <source>
        <dbReference type="Proteomes" id="UP000807769"/>
    </source>
</evidence>
<dbReference type="OrthoDB" id="3229437at2759"/>
<evidence type="ECO:0000313" key="1">
    <source>
        <dbReference type="EMBL" id="KAG1795546.1"/>
    </source>
</evidence>
<keyword evidence="2" id="KW-1185">Reference proteome</keyword>
<sequence length="140" mass="15312">MPPLHTSSVLQKLGHISVPLVAASAGMAEIGDEAEAAMTTRTIAEEKRIICDSCATGSDNSGAYTVDWATKALGEPRQTREHILRDRPLFTCQHIYLHEVSHDIRDLGTEKGIEALTKVIQESDAFKKVALLGQARDCER</sequence>
<protein>
    <submittedName>
        <fullName evidence="1">Uncharacterized protein</fullName>
    </submittedName>
</protein>
<dbReference type="AlphaFoldDB" id="A0A9P7DJD4"/>
<accession>A0A9P7DJD4</accession>
<dbReference type="EMBL" id="JABBWG010000313">
    <property type="protein sequence ID" value="KAG1795546.1"/>
    <property type="molecule type" value="Genomic_DNA"/>
</dbReference>
<dbReference type="Proteomes" id="UP000807769">
    <property type="component" value="Unassembled WGS sequence"/>
</dbReference>
<dbReference type="GeneID" id="64635757"/>
<organism evidence="1 2">
    <name type="scientific">Suillus subaureus</name>
    <dbReference type="NCBI Taxonomy" id="48587"/>
    <lineage>
        <taxon>Eukaryota</taxon>
        <taxon>Fungi</taxon>
        <taxon>Dikarya</taxon>
        <taxon>Basidiomycota</taxon>
        <taxon>Agaricomycotina</taxon>
        <taxon>Agaricomycetes</taxon>
        <taxon>Agaricomycetidae</taxon>
        <taxon>Boletales</taxon>
        <taxon>Suillineae</taxon>
        <taxon>Suillaceae</taxon>
        <taxon>Suillus</taxon>
    </lineage>
</organism>
<dbReference type="RefSeq" id="XP_041185236.1">
    <property type="nucleotide sequence ID" value="XM_041341741.1"/>
</dbReference>